<keyword evidence="1" id="KW-0433">Leucine-rich repeat</keyword>
<evidence type="ECO:0000259" key="5">
    <source>
        <dbReference type="Pfam" id="PF20178"/>
    </source>
</evidence>
<dbReference type="InterPro" id="IPR003591">
    <property type="entry name" value="Leu-rich_rpt_typical-subtyp"/>
</dbReference>
<dbReference type="InterPro" id="IPR046673">
    <property type="entry name" value="ToxA_N"/>
</dbReference>
<dbReference type="Gene3D" id="3.80.10.10">
    <property type="entry name" value="Ribonuclease Inhibitor"/>
    <property type="match status" value="1"/>
</dbReference>
<reference evidence="6 7" key="1">
    <citation type="submission" date="2020-02" db="EMBL/GenBank/DDBJ databases">
        <title>Broccoli isolated Pseudomonas sp.</title>
        <authorList>
            <person name="Fujikawa T."/>
            <person name="Sawada H."/>
        </authorList>
    </citation>
    <scope>NUCLEOTIDE SEQUENCE [LARGE SCALE GENOMIC DNA]</scope>
    <source>
        <strain evidence="6 7">MAFF212427</strain>
    </source>
</reference>
<evidence type="ECO:0000256" key="4">
    <source>
        <dbReference type="SAM" id="MobiDB-lite"/>
    </source>
</evidence>
<evidence type="ECO:0000256" key="1">
    <source>
        <dbReference type="ARBA" id="ARBA00022614"/>
    </source>
</evidence>
<evidence type="ECO:0000313" key="6">
    <source>
        <dbReference type="EMBL" id="NER65665.1"/>
    </source>
</evidence>
<gene>
    <name evidence="6" type="ORF">G3436_19610</name>
</gene>
<dbReference type="PANTHER" id="PTHR45617">
    <property type="entry name" value="LEUCINE RICH REPEAT FAMILY PROTEIN"/>
    <property type="match status" value="1"/>
</dbReference>
<dbReference type="PANTHER" id="PTHR45617:SF169">
    <property type="entry name" value="LRRCT DOMAIN-CONTAINING PROTEIN"/>
    <property type="match status" value="1"/>
</dbReference>
<keyword evidence="7" id="KW-1185">Reference proteome</keyword>
<feature type="compositionally biased region" description="Basic and acidic residues" evidence="4">
    <location>
        <begin position="1314"/>
        <end position="1323"/>
    </location>
</feature>
<name>A0A6B3NR32_9PSED</name>
<evidence type="ECO:0000313" key="7">
    <source>
        <dbReference type="Proteomes" id="UP000482634"/>
    </source>
</evidence>
<dbReference type="EMBL" id="JAAHBU010000308">
    <property type="protein sequence ID" value="NER65665.1"/>
    <property type="molecule type" value="Genomic_DNA"/>
</dbReference>
<feature type="region of interest" description="Disordered" evidence="4">
    <location>
        <begin position="1291"/>
        <end position="1384"/>
    </location>
</feature>
<keyword evidence="2" id="KW-0677">Repeat</keyword>
<feature type="domain" description="Dermonecrotic toxin N-terminal" evidence="5">
    <location>
        <begin position="85"/>
        <end position="345"/>
    </location>
</feature>
<comment type="caution">
    <text evidence="6">The sequence shown here is derived from an EMBL/GenBank/DDBJ whole genome shotgun (WGS) entry which is preliminary data.</text>
</comment>
<dbReference type="SUPFAM" id="SSF52058">
    <property type="entry name" value="L domain-like"/>
    <property type="match status" value="1"/>
</dbReference>
<feature type="coiled-coil region" evidence="3">
    <location>
        <begin position="1048"/>
        <end position="1075"/>
    </location>
</feature>
<accession>A0A6B3NR32</accession>
<organism evidence="6 7">
    <name type="scientific">Pseudomonas brassicae</name>
    <dbReference type="NCBI Taxonomy" id="2708063"/>
    <lineage>
        <taxon>Bacteria</taxon>
        <taxon>Pseudomonadati</taxon>
        <taxon>Pseudomonadota</taxon>
        <taxon>Gammaproteobacteria</taxon>
        <taxon>Pseudomonadales</taxon>
        <taxon>Pseudomonadaceae</taxon>
        <taxon>Pseudomonas</taxon>
    </lineage>
</organism>
<evidence type="ECO:0000256" key="3">
    <source>
        <dbReference type="SAM" id="Coils"/>
    </source>
</evidence>
<sequence length="1384" mass="152700">MTDTITPGGLHRDFILRRLPQWVKYSSGKDLQRLRATQVDAQYAPAAPAALAEWFTRAPLQQQQALRDCQTQLRRSRRGLAGLLKHLKGITDFAEPLLKARLKAELGVDVDVNTAQLVRVTRTWAFNHRWQQITDERQSLLQAALQNFDAGATFGEDDYLSHDGEHRVDKVIREPAVITVTRPLKMTPQAFASLCHDLDLGGLYQKHLAEVFDTPFSHARIRERWIELYKAMLRVSLHTAYMKSEISAAARDALTSLLDGHAAPQYHGHPLEVSQLSMYGMNLEDVWVISARHASSSAAQPIIVYLPGAPLYPLKEYASIEAFKADLRISLSQPAYVQLLTSYVAKAQQPAFAQTLREHFYHKVLGASDVFEVVYNPQGRLVTRSRRLTGDLFRTLQAQHAERLKTDAKAVIVPSAEHDLRASQARWAFWESAGENVFGVAALFIPVVGEVMLAVMAEHLIMQVIETGEDWSNGDYDGAWAHVGALAQTIAVTAALVPAGVAIQAGSSLVLDELLQVNLAVGGSRLWRANLAPYARPVDLAEVLPDSEGLYRVGDKHYVRIDDHVYEVAKNEQGRWRVTSDAPDAYEPPLSSNGEGAWRADGERPLTWDRRQLLRRLGHATEGLEDTELAQAAELCGVSDDVLRKVHIDQTRMPALLAETLRRLRLDRQVTRFIDATRDGTGLGKDLGFLPALAVQLPRWPGRVIEVFSGPEPWGESITYGRELYPQGPVIKLTRDDVYGGQLPERILASLDEASASALVGESVASGNRLQVLRDHLGDHAARQRGKVFDSLYDSQRLERSVAVQRIQRQFSNLPDEAANALLARASGAEYRELSKADGRVPLRVAEEARVYQREARINRALQGLYQPTLAGVDSDRLALGLLGRLPGWTADVRLELREESLGGRLAGSVGDPAAALKTLVRQLGQYRLYDHEGLELGITSTVQEGMLKALPDNERLAMGYTVHDAGRLLPALRALAVTDRAMVAGLLGIRPVRPWFIPPFHLAQRRVGYPLGGMVSRARSPSSRLRDLYPNMTREQREALIGELQAQGDLEAAVKSLQQEYEALYDTLDDWIELAEDLDDDQEIESRTVISDRLKECWRAEGSNVLDLTGLSVSELPTLDLRFAHIDALILDSMDLHTLPPGFLRAFPSIRQLSLDFNVLNAIPPAISDCVALRELSFNANHITGGAQSFAPLKGLIHLQHLNLGANALEAVNLQALQDLSGLGSLRELSLRGNFLSLTAQGIEALARLPLRELDLGYNLISLDEAAAQAFAPMVRLERIVLTDNPLGRACTGRDDRVAPPGPWQLPHRRLARGAERTDGPRTTESAGRGAVAQPHRVITRPCNDPLWPSPAERGCITTPAPEWQPAATGSGSTSGRGRSEGA</sequence>
<dbReference type="RefSeq" id="WP_163948342.1">
    <property type="nucleotide sequence ID" value="NZ_JAAHBU010000308.1"/>
</dbReference>
<dbReference type="Pfam" id="PF20178">
    <property type="entry name" value="ToxA_N"/>
    <property type="match status" value="1"/>
</dbReference>
<dbReference type="SMART" id="SM00369">
    <property type="entry name" value="LRR_TYP"/>
    <property type="match status" value="3"/>
</dbReference>
<evidence type="ECO:0000256" key="2">
    <source>
        <dbReference type="ARBA" id="ARBA00022737"/>
    </source>
</evidence>
<keyword evidence="3" id="KW-0175">Coiled coil</keyword>
<protein>
    <submittedName>
        <fullName evidence="6">Leucine-rich repeat domain-containing protein</fullName>
    </submittedName>
</protein>
<proteinExistence type="predicted"/>
<dbReference type="Proteomes" id="UP000482634">
    <property type="component" value="Unassembled WGS sequence"/>
</dbReference>
<dbReference type="InterPro" id="IPR032675">
    <property type="entry name" value="LRR_dom_sf"/>
</dbReference>